<dbReference type="GO" id="GO:0005886">
    <property type="term" value="C:plasma membrane"/>
    <property type="evidence" value="ECO:0007669"/>
    <property type="project" value="UniProtKB-SubCell"/>
</dbReference>
<dbReference type="InterPro" id="IPR005722">
    <property type="entry name" value="ATP_synth_F1_bsu"/>
</dbReference>
<proteinExistence type="inferred from homology"/>
<dbReference type="SUPFAM" id="SSF47917">
    <property type="entry name" value="C-terminal domain of alpha and beta subunits of F1 ATP synthase"/>
    <property type="match status" value="1"/>
</dbReference>
<dbReference type="OrthoDB" id="9803053at2"/>
<dbReference type="CDD" id="cd18110">
    <property type="entry name" value="ATP-synt_F1_beta_C"/>
    <property type="match status" value="1"/>
</dbReference>
<keyword evidence="4 14" id="KW-1003">Cell membrane</keyword>
<evidence type="ECO:0000256" key="2">
    <source>
        <dbReference type="ARBA" id="ARBA00008936"/>
    </source>
</evidence>
<evidence type="ECO:0000256" key="8">
    <source>
        <dbReference type="ARBA" id="ARBA00023065"/>
    </source>
</evidence>
<evidence type="ECO:0000256" key="5">
    <source>
        <dbReference type="ARBA" id="ARBA00022741"/>
    </source>
</evidence>
<reference evidence="17" key="1">
    <citation type="submission" date="2016-10" db="EMBL/GenBank/DDBJ databases">
        <authorList>
            <person name="Varghese N."/>
            <person name="Submissions S."/>
        </authorList>
    </citation>
    <scope>NUCLEOTIDE SEQUENCE [LARGE SCALE GENOMIC DNA]</scope>
    <source>
        <strain evidence="17">DSM 23256</strain>
    </source>
</reference>
<dbReference type="InterPro" id="IPR003593">
    <property type="entry name" value="AAA+_ATPase"/>
</dbReference>
<dbReference type="CDD" id="cd18115">
    <property type="entry name" value="ATP-synt_F1_beta_N"/>
    <property type="match status" value="1"/>
</dbReference>
<dbReference type="Proteomes" id="UP000243333">
    <property type="component" value="Unassembled WGS sequence"/>
</dbReference>
<dbReference type="HAMAP" id="MF_01347">
    <property type="entry name" value="ATP_synth_beta_bact"/>
    <property type="match status" value="1"/>
</dbReference>
<organism evidence="16 17">
    <name type="scientific">Sporolituus thermophilus DSM 23256</name>
    <dbReference type="NCBI Taxonomy" id="1123285"/>
    <lineage>
        <taxon>Bacteria</taxon>
        <taxon>Bacillati</taxon>
        <taxon>Bacillota</taxon>
        <taxon>Negativicutes</taxon>
        <taxon>Selenomonadales</taxon>
        <taxon>Sporomusaceae</taxon>
        <taxon>Sporolituus</taxon>
    </lineage>
</organism>
<dbReference type="Gene3D" id="2.40.10.170">
    <property type="match status" value="1"/>
</dbReference>
<evidence type="ECO:0000256" key="9">
    <source>
        <dbReference type="ARBA" id="ARBA00023136"/>
    </source>
</evidence>
<comment type="similarity">
    <text evidence="2 14">Belongs to the ATPase alpha/beta chains family.</text>
</comment>
<dbReference type="SUPFAM" id="SSF52540">
    <property type="entry name" value="P-loop containing nucleoside triphosphate hydrolases"/>
    <property type="match status" value="1"/>
</dbReference>
<evidence type="ECO:0000256" key="14">
    <source>
        <dbReference type="HAMAP-Rule" id="MF_01347"/>
    </source>
</evidence>
<comment type="function">
    <text evidence="13">Produces ATP from ADP in the presence of a sodium ion gradient across the membrane. The beta chain is the catalytic subunit.</text>
</comment>
<dbReference type="GO" id="GO:0046933">
    <property type="term" value="F:proton-transporting ATP synthase activity, rotational mechanism"/>
    <property type="evidence" value="ECO:0007669"/>
    <property type="project" value="UniProtKB-UniRule"/>
</dbReference>
<keyword evidence="5 14" id="KW-0547">Nucleotide-binding</keyword>
<dbReference type="RefSeq" id="WP_093686965.1">
    <property type="nucleotide sequence ID" value="NZ_FNBU01000001.1"/>
</dbReference>
<keyword evidence="11 14" id="KW-0066">ATP synthesis</keyword>
<evidence type="ECO:0000256" key="13">
    <source>
        <dbReference type="ARBA" id="ARBA00059242"/>
    </source>
</evidence>
<accession>A0A1G7HH20</accession>
<evidence type="ECO:0000256" key="4">
    <source>
        <dbReference type="ARBA" id="ARBA00022475"/>
    </source>
</evidence>
<evidence type="ECO:0000256" key="12">
    <source>
        <dbReference type="ARBA" id="ARBA00052325"/>
    </source>
</evidence>
<sequence>MNTGRVIQVIGPVVDIEFPPEQLPAIYNAIRIEGQNGDVNVKLTAEVMQHLGDSAVRCVAMSSTDGLVRGMTAVDTGAPIKIPVGKGTLGRVFNVLGETVDNDDREVIAEDYWPIHRPAPSFEEQETSTTILETGIKVVDLIAPYAKGGKIGLFGGAGVGKTVLIMELIRNIATEHGGFSVFAGVGERTREGNDLWMEMRESGVIDKTALVYGQMNEPPGARMRVGLTGLTMAEYFRDVHGQDVLLFIDNIFRFIQAGSEVSALLGRMPSAVGYQPTLGTDVGALQERITSTKKGSITSVQAVYVPADDLTDPAPAATFAHLDATTVLSRQIAELGIYPAVDPLDSTSRILDPNIIGQEHYEVARGVQEVLQRYKELQDIIAILGMEELSDEDKLTVARARKIQRFLSQPFFVAEAFTGTPGKYVPLKETVRGFKEILSGKHDDLPEAAFYMVGTIDEAVEKARKMKGE</sequence>
<dbReference type="STRING" id="1123285.SAMN05660235_00044"/>
<dbReference type="AlphaFoldDB" id="A0A1G7HH20"/>
<dbReference type="NCBIfam" id="TIGR01039">
    <property type="entry name" value="atpD"/>
    <property type="match status" value="1"/>
</dbReference>
<dbReference type="FunFam" id="2.40.10.170:FF:000005">
    <property type="entry name" value="ATP synthase subunit beta"/>
    <property type="match status" value="1"/>
</dbReference>
<dbReference type="InterPro" id="IPR050053">
    <property type="entry name" value="ATPase_alpha/beta_chains"/>
</dbReference>
<comment type="catalytic activity">
    <reaction evidence="12">
        <text>4 Na(+)(in) + ATP + H2O = 4 Na(+)(out) + ADP + phosphate + H(+)</text>
        <dbReference type="Rhea" id="RHEA:58156"/>
        <dbReference type="ChEBI" id="CHEBI:15377"/>
        <dbReference type="ChEBI" id="CHEBI:15378"/>
        <dbReference type="ChEBI" id="CHEBI:29101"/>
        <dbReference type="ChEBI" id="CHEBI:30616"/>
        <dbReference type="ChEBI" id="CHEBI:43474"/>
        <dbReference type="ChEBI" id="CHEBI:456216"/>
        <dbReference type="EC" id="7.2.2.1"/>
    </reaction>
</comment>
<keyword evidence="3 14" id="KW-0813">Transport</keyword>
<evidence type="ECO:0000256" key="7">
    <source>
        <dbReference type="ARBA" id="ARBA00022967"/>
    </source>
</evidence>
<comment type="function">
    <text evidence="14">Produces ATP from ADP in the presence of a proton gradient across the membrane. The catalytic sites are hosted primarily by the beta subunits.</text>
</comment>
<dbReference type="SMART" id="SM00382">
    <property type="entry name" value="AAA"/>
    <property type="match status" value="1"/>
</dbReference>
<dbReference type="EMBL" id="FNBU01000001">
    <property type="protein sequence ID" value="SDE99584.1"/>
    <property type="molecule type" value="Genomic_DNA"/>
</dbReference>
<name>A0A1G7HH20_9FIRM</name>
<keyword evidence="10 14" id="KW-0139">CF(1)</keyword>
<dbReference type="PROSITE" id="PS00152">
    <property type="entry name" value="ATPASE_ALPHA_BETA"/>
    <property type="match status" value="1"/>
</dbReference>
<gene>
    <name evidence="14" type="primary">atpD</name>
    <name evidence="16" type="ORF">SAMN05660235_00044</name>
</gene>
<evidence type="ECO:0000256" key="6">
    <source>
        <dbReference type="ARBA" id="ARBA00022840"/>
    </source>
</evidence>
<dbReference type="CDD" id="cd01133">
    <property type="entry name" value="F1-ATPase_beta_CD"/>
    <property type="match status" value="1"/>
</dbReference>
<dbReference type="Gene3D" id="3.40.50.300">
    <property type="entry name" value="P-loop containing nucleotide triphosphate hydrolases"/>
    <property type="match status" value="1"/>
</dbReference>
<evidence type="ECO:0000256" key="10">
    <source>
        <dbReference type="ARBA" id="ARBA00023196"/>
    </source>
</evidence>
<dbReference type="InterPro" id="IPR055190">
    <property type="entry name" value="ATP-synt_VA_C"/>
</dbReference>
<dbReference type="InterPro" id="IPR036121">
    <property type="entry name" value="ATPase_F1/V1/A1_a/bsu_N_sf"/>
</dbReference>
<evidence type="ECO:0000256" key="11">
    <source>
        <dbReference type="ARBA" id="ARBA00023310"/>
    </source>
</evidence>
<dbReference type="SUPFAM" id="SSF50615">
    <property type="entry name" value="N-terminal domain of alpha and beta subunits of F1 ATP synthase"/>
    <property type="match status" value="1"/>
</dbReference>
<dbReference type="PIRSF" id="PIRSF039072">
    <property type="entry name" value="ATPase_subunit_beta"/>
    <property type="match status" value="1"/>
</dbReference>
<dbReference type="GO" id="GO:0005524">
    <property type="term" value="F:ATP binding"/>
    <property type="evidence" value="ECO:0007669"/>
    <property type="project" value="UniProtKB-UniRule"/>
</dbReference>
<dbReference type="GO" id="GO:0046962">
    <property type="term" value="F:sodium-transporting ATPase activity, rotational mechanism"/>
    <property type="evidence" value="ECO:0007669"/>
    <property type="project" value="UniProtKB-EC"/>
</dbReference>
<dbReference type="PANTHER" id="PTHR15184:SF71">
    <property type="entry name" value="ATP SYNTHASE SUBUNIT BETA, MITOCHONDRIAL"/>
    <property type="match status" value="1"/>
</dbReference>
<evidence type="ECO:0000313" key="17">
    <source>
        <dbReference type="Proteomes" id="UP000243333"/>
    </source>
</evidence>
<keyword evidence="6 14" id="KW-0067">ATP-binding</keyword>
<keyword evidence="9 14" id="KW-0472">Membrane</keyword>
<dbReference type="Pfam" id="PF22919">
    <property type="entry name" value="ATP-synt_VA_C"/>
    <property type="match status" value="1"/>
</dbReference>
<feature type="domain" description="AAA+ ATPase" evidence="15">
    <location>
        <begin position="147"/>
        <end position="333"/>
    </location>
</feature>
<dbReference type="EC" id="7.1.2.2" evidence="14"/>
<dbReference type="GO" id="GO:0045259">
    <property type="term" value="C:proton-transporting ATP synthase complex"/>
    <property type="evidence" value="ECO:0007669"/>
    <property type="project" value="UniProtKB-KW"/>
</dbReference>
<dbReference type="FunFam" id="3.40.50.300:FF:000004">
    <property type="entry name" value="ATP synthase subunit beta"/>
    <property type="match status" value="1"/>
</dbReference>
<keyword evidence="8 14" id="KW-0406">Ion transport</keyword>
<feature type="binding site" evidence="14">
    <location>
        <begin position="155"/>
        <end position="162"/>
    </location>
    <ligand>
        <name>ATP</name>
        <dbReference type="ChEBI" id="CHEBI:30616"/>
    </ligand>
</feature>
<comment type="catalytic activity">
    <reaction evidence="14">
        <text>ATP + H2O + 4 H(+)(in) = ADP + phosphate + 5 H(+)(out)</text>
        <dbReference type="Rhea" id="RHEA:57720"/>
        <dbReference type="ChEBI" id="CHEBI:15377"/>
        <dbReference type="ChEBI" id="CHEBI:15378"/>
        <dbReference type="ChEBI" id="CHEBI:30616"/>
        <dbReference type="ChEBI" id="CHEBI:43474"/>
        <dbReference type="ChEBI" id="CHEBI:456216"/>
        <dbReference type="EC" id="7.1.2.2"/>
    </reaction>
</comment>
<evidence type="ECO:0000256" key="3">
    <source>
        <dbReference type="ARBA" id="ARBA00022448"/>
    </source>
</evidence>
<keyword evidence="7 14" id="KW-1278">Translocase</keyword>
<dbReference type="Gene3D" id="1.10.1140.10">
    <property type="entry name" value="Bovine Mitochondrial F1-atpase, Atp Synthase Beta Chain, Chain D, domain 3"/>
    <property type="match status" value="1"/>
</dbReference>
<dbReference type="PANTHER" id="PTHR15184">
    <property type="entry name" value="ATP SYNTHASE"/>
    <property type="match status" value="1"/>
</dbReference>
<dbReference type="InterPro" id="IPR027417">
    <property type="entry name" value="P-loop_NTPase"/>
</dbReference>
<evidence type="ECO:0000259" key="15">
    <source>
        <dbReference type="SMART" id="SM00382"/>
    </source>
</evidence>
<dbReference type="Pfam" id="PF00006">
    <property type="entry name" value="ATP-synt_ab"/>
    <property type="match status" value="1"/>
</dbReference>
<evidence type="ECO:0000256" key="1">
    <source>
        <dbReference type="ARBA" id="ARBA00004202"/>
    </source>
</evidence>
<dbReference type="InterPro" id="IPR004100">
    <property type="entry name" value="ATPase_F1/V1/A1_a/bsu_N"/>
</dbReference>
<comment type="subcellular location">
    <subcellularLocation>
        <location evidence="1 14">Cell membrane</location>
        <topology evidence="1 14">Peripheral membrane protein</topology>
    </subcellularLocation>
</comment>
<dbReference type="FunFam" id="1.10.1140.10:FF:000001">
    <property type="entry name" value="ATP synthase subunit beta"/>
    <property type="match status" value="1"/>
</dbReference>
<keyword evidence="14" id="KW-0375">Hydrogen ion transport</keyword>
<evidence type="ECO:0000313" key="16">
    <source>
        <dbReference type="EMBL" id="SDE99584.1"/>
    </source>
</evidence>
<keyword evidence="17" id="KW-1185">Reference proteome</keyword>
<dbReference type="InterPro" id="IPR024034">
    <property type="entry name" value="ATPase_F1/V1_b/a_C"/>
</dbReference>
<dbReference type="InterPro" id="IPR000194">
    <property type="entry name" value="ATPase_F1/V1/A1_a/bsu_nucl-bd"/>
</dbReference>
<dbReference type="InterPro" id="IPR020003">
    <property type="entry name" value="ATPase_a/bsu_AS"/>
</dbReference>
<dbReference type="Pfam" id="PF02874">
    <property type="entry name" value="ATP-synt_ab_N"/>
    <property type="match status" value="1"/>
</dbReference>
<protein>
    <recommendedName>
        <fullName evidence="14">ATP synthase subunit beta</fullName>
        <ecNumber evidence="14">7.1.2.2</ecNumber>
    </recommendedName>
    <alternativeName>
        <fullName evidence="14">ATP synthase F1 sector subunit beta</fullName>
    </alternativeName>
    <alternativeName>
        <fullName evidence="14">F-ATPase subunit beta</fullName>
    </alternativeName>
</protein>